<evidence type="ECO:0000256" key="2">
    <source>
        <dbReference type="ARBA" id="ARBA00022801"/>
    </source>
</evidence>
<keyword evidence="1" id="KW-0479">Metal-binding</keyword>
<dbReference type="EMBL" id="VJMH01006974">
    <property type="protein sequence ID" value="KAF0686800.1"/>
    <property type="molecule type" value="Genomic_DNA"/>
</dbReference>
<dbReference type="GO" id="GO:0019239">
    <property type="term" value="F:deaminase activity"/>
    <property type="evidence" value="ECO:0007669"/>
    <property type="project" value="UniProtKB-ARBA"/>
</dbReference>
<sequence>MATQVDLILIGRHVVPVVPEGVVLENHAIVVEKGIIKAILPAADAAALYTATETVDLKDHILIPGLVNAHTHSSMTLLRGLADDKPLCDWLIEDIWPAEGKFVNDEFVRDGTLHSAAEMLRSGTTCANEMYFFPDAAASTFEQIGMRALVGQIVMEFPCAYGSGPADYFEKARAMFIKYKDSRLVKMSMAPHAPYTVSDASFAKVVDLAKEFNARIHLHLHETEAECVDSQNKHASMSCHLSDQHCRPVQNMQRLGVLTDQLIAAHMTQLTDDEVDAVVAAGTHVAHCPTSNLKLASGLCRVTDLLARGANVAIGTDGAASNNTLNMFSEMKLAAILAKAESKQSTSVPAATALRMATLNGAKAVGMDHLIGSLEVGKFADIVAVSTDSIEMLPMYSAISHLVYVTGREKYVVRVTLVSDVWVAGKRLLNARKLTTIDEAEVKSHCKKWHDAIRDHHAEMEAKKAAQE</sequence>
<gene>
    <name evidence="6" type="primary">Aste57867_21422</name>
    <name evidence="5" type="ORF">As57867_021353</name>
    <name evidence="6" type="ORF">ASTE57867_21422</name>
</gene>
<evidence type="ECO:0000313" key="5">
    <source>
        <dbReference type="EMBL" id="KAF0686800.1"/>
    </source>
</evidence>
<protein>
    <submittedName>
        <fullName evidence="6">Aste57867_21422 protein</fullName>
    </submittedName>
</protein>
<dbReference type="Gene3D" id="2.30.40.10">
    <property type="entry name" value="Urease, subunit C, domain 1"/>
    <property type="match status" value="1"/>
</dbReference>
<dbReference type="InterPro" id="IPR011059">
    <property type="entry name" value="Metal-dep_hydrolase_composite"/>
</dbReference>
<dbReference type="Gene3D" id="3.20.20.140">
    <property type="entry name" value="Metal-dependent hydrolases"/>
    <property type="match status" value="1"/>
</dbReference>
<dbReference type="EMBL" id="CAADRA010007000">
    <property type="protein sequence ID" value="VFT98093.1"/>
    <property type="molecule type" value="Genomic_DNA"/>
</dbReference>
<dbReference type="Pfam" id="PF01979">
    <property type="entry name" value="Amidohydro_1"/>
    <property type="match status" value="1"/>
</dbReference>
<keyword evidence="7" id="KW-1185">Reference proteome</keyword>
<dbReference type="PANTHER" id="PTHR43794:SF11">
    <property type="entry name" value="AMIDOHYDROLASE-RELATED DOMAIN-CONTAINING PROTEIN"/>
    <property type="match status" value="1"/>
</dbReference>
<dbReference type="InterPro" id="IPR032466">
    <property type="entry name" value="Metal_Hydrolase"/>
</dbReference>
<dbReference type="GO" id="GO:0016814">
    <property type="term" value="F:hydrolase activity, acting on carbon-nitrogen (but not peptide) bonds, in cyclic amidines"/>
    <property type="evidence" value="ECO:0007669"/>
    <property type="project" value="UniProtKB-ARBA"/>
</dbReference>
<reference evidence="5" key="2">
    <citation type="submission" date="2019-06" db="EMBL/GenBank/DDBJ databases">
        <title>Genomics analysis of Aphanomyces spp. identifies a new class of oomycete effector associated with host adaptation.</title>
        <authorList>
            <person name="Gaulin E."/>
        </authorList>
    </citation>
    <scope>NUCLEOTIDE SEQUENCE</scope>
    <source>
        <strain evidence="5">CBS 578.67</strain>
    </source>
</reference>
<dbReference type="GO" id="GO:0046872">
    <property type="term" value="F:metal ion binding"/>
    <property type="evidence" value="ECO:0007669"/>
    <property type="project" value="UniProtKB-KW"/>
</dbReference>
<feature type="domain" description="Amidohydrolase-related" evidence="4">
    <location>
        <begin position="61"/>
        <end position="404"/>
    </location>
</feature>
<organism evidence="6 7">
    <name type="scientific">Aphanomyces stellatus</name>
    <dbReference type="NCBI Taxonomy" id="120398"/>
    <lineage>
        <taxon>Eukaryota</taxon>
        <taxon>Sar</taxon>
        <taxon>Stramenopiles</taxon>
        <taxon>Oomycota</taxon>
        <taxon>Saprolegniomycetes</taxon>
        <taxon>Saprolegniales</taxon>
        <taxon>Verrucalvaceae</taxon>
        <taxon>Aphanomyces</taxon>
    </lineage>
</organism>
<evidence type="ECO:0000313" key="6">
    <source>
        <dbReference type="EMBL" id="VFT98093.1"/>
    </source>
</evidence>
<dbReference type="OrthoDB" id="194468at2759"/>
<proteinExistence type="predicted"/>
<dbReference type="InterPro" id="IPR050287">
    <property type="entry name" value="MTA/SAH_deaminase"/>
</dbReference>
<dbReference type="FunFam" id="3.20.20.140:FF:000014">
    <property type="entry name" value="5-methylthioadenosine/S-adenosylhomocysteine deaminase"/>
    <property type="match status" value="1"/>
</dbReference>
<keyword evidence="2" id="KW-0378">Hydrolase</keyword>
<evidence type="ECO:0000259" key="4">
    <source>
        <dbReference type="Pfam" id="PF01979"/>
    </source>
</evidence>
<evidence type="ECO:0000313" key="7">
    <source>
        <dbReference type="Proteomes" id="UP000332933"/>
    </source>
</evidence>
<dbReference type="CDD" id="cd01298">
    <property type="entry name" value="ATZ_TRZ_like"/>
    <property type="match status" value="1"/>
</dbReference>
<dbReference type="SUPFAM" id="SSF51556">
    <property type="entry name" value="Metallo-dependent hydrolases"/>
    <property type="match status" value="1"/>
</dbReference>
<accession>A0A485LIW3</accession>
<reference evidence="6 7" key="1">
    <citation type="submission" date="2019-03" db="EMBL/GenBank/DDBJ databases">
        <authorList>
            <person name="Gaulin E."/>
            <person name="Dumas B."/>
        </authorList>
    </citation>
    <scope>NUCLEOTIDE SEQUENCE [LARGE SCALE GENOMIC DNA]</scope>
    <source>
        <strain evidence="6">CBS 568.67</strain>
    </source>
</reference>
<dbReference type="NCBIfam" id="NF006549">
    <property type="entry name" value="PRK09045.1"/>
    <property type="match status" value="1"/>
</dbReference>
<name>A0A485LIW3_9STRA</name>
<dbReference type="PANTHER" id="PTHR43794">
    <property type="entry name" value="AMINOHYDROLASE SSNA-RELATED"/>
    <property type="match status" value="1"/>
</dbReference>
<keyword evidence="3" id="KW-0862">Zinc</keyword>
<dbReference type="Proteomes" id="UP000332933">
    <property type="component" value="Unassembled WGS sequence"/>
</dbReference>
<evidence type="ECO:0000256" key="3">
    <source>
        <dbReference type="ARBA" id="ARBA00022833"/>
    </source>
</evidence>
<evidence type="ECO:0000256" key="1">
    <source>
        <dbReference type="ARBA" id="ARBA00022723"/>
    </source>
</evidence>
<dbReference type="AlphaFoldDB" id="A0A485LIW3"/>
<dbReference type="InterPro" id="IPR006680">
    <property type="entry name" value="Amidohydro-rel"/>
</dbReference>
<dbReference type="SUPFAM" id="SSF51338">
    <property type="entry name" value="Composite domain of metallo-dependent hydrolases"/>
    <property type="match status" value="1"/>
</dbReference>